<evidence type="ECO:0000259" key="2">
    <source>
        <dbReference type="Pfam" id="PF00534"/>
    </source>
</evidence>
<dbReference type="RefSeq" id="WP_343795650.1">
    <property type="nucleotide sequence ID" value="NZ_BAAADJ010000004.1"/>
</dbReference>
<dbReference type="CDD" id="cd03801">
    <property type="entry name" value="GT4_PimA-like"/>
    <property type="match status" value="1"/>
</dbReference>
<name>A0ABN0VRP3_9BACI</name>
<sequence>MDKILYLLNYPGMGGTEKYVVDLIHSLGPEKCVFVYSEEGLGLQTIKDTGVPTYQLSMRGPFDLQAALKLKKIIKDENIKTVHTQFLRENYVALLAKLLGADIRVIWTYHVDVPMNLFVRQGNYLVTKLNHRVIAVSNFMFQQLVKKGIPEKKVKLIYNGVEEPELLPSPNPNEELKISIIGRLREEKGHDFLLKSLAKLDKQYPELPWICNIFGDGPLENELHSLVKKLGLESRVNIKGFTNNKEEIYSQTDIVVIPSSNEALSYVAIEALSYSKVVIASNVGGLPEIVKDGETGILVEYGDVESLTTKLKKILTDQELYQSLAKNGNAFFKEKFTLTKMIKDTISCYKE</sequence>
<feature type="domain" description="Glycosyl transferase family 1" evidence="2">
    <location>
        <begin position="171"/>
        <end position="329"/>
    </location>
</feature>
<feature type="domain" description="Glycosyltransferase subfamily 4-like N-terminal" evidence="3">
    <location>
        <begin position="13"/>
        <end position="162"/>
    </location>
</feature>
<dbReference type="Pfam" id="PF13439">
    <property type="entry name" value="Glyco_transf_4"/>
    <property type="match status" value="1"/>
</dbReference>
<dbReference type="PANTHER" id="PTHR12526:SF630">
    <property type="entry name" value="GLYCOSYLTRANSFERASE"/>
    <property type="match status" value="1"/>
</dbReference>
<organism evidence="4 5">
    <name type="scientific">Bacillus carboniphilus</name>
    <dbReference type="NCBI Taxonomy" id="86663"/>
    <lineage>
        <taxon>Bacteria</taxon>
        <taxon>Bacillati</taxon>
        <taxon>Bacillota</taxon>
        <taxon>Bacilli</taxon>
        <taxon>Bacillales</taxon>
        <taxon>Bacillaceae</taxon>
        <taxon>Bacillus</taxon>
    </lineage>
</organism>
<comment type="caution">
    <text evidence="4">The sequence shown here is derived from an EMBL/GenBank/DDBJ whole genome shotgun (WGS) entry which is preliminary data.</text>
</comment>
<dbReference type="InterPro" id="IPR001296">
    <property type="entry name" value="Glyco_trans_1"/>
</dbReference>
<reference evidence="4 5" key="1">
    <citation type="journal article" date="2019" name="Int. J. Syst. Evol. Microbiol.">
        <title>The Global Catalogue of Microorganisms (GCM) 10K type strain sequencing project: providing services to taxonomists for standard genome sequencing and annotation.</title>
        <authorList>
            <consortium name="The Broad Institute Genomics Platform"/>
            <consortium name="The Broad Institute Genome Sequencing Center for Infectious Disease"/>
            <person name="Wu L."/>
            <person name="Ma J."/>
        </authorList>
    </citation>
    <scope>NUCLEOTIDE SEQUENCE [LARGE SCALE GENOMIC DNA]</scope>
    <source>
        <strain evidence="4 5">JCM 9731</strain>
    </source>
</reference>
<keyword evidence="5" id="KW-1185">Reference proteome</keyword>
<evidence type="ECO:0000256" key="1">
    <source>
        <dbReference type="ARBA" id="ARBA00009481"/>
    </source>
</evidence>
<dbReference type="PANTHER" id="PTHR12526">
    <property type="entry name" value="GLYCOSYLTRANSFERASE"/>
    <property type="match status" value="1"/>
</dbReference>
<comment type="similarity">
    <text evidence="1">Belongs to the glycosyltransferase group 1 family. Glycosyltransferase 4 subfamily.</text>
</comment>
<dbReference type="SUPFAM" id="SSF53756">
    <property type="entry name" value="UDP-Glycosyltransferase/glycogen phosphorylase"/>
    <property type="match status" value="1"/>
</dbReference>
<dbReference type="Proteomes" id="UP001500782">
    <property type="component" value="Unassembled WGS sequence"/>
</dbReference>
<dbReference type="Gene3D" id="3.40.50.2000">
    <property type="entry name" value="Glycogen Phosphorylase B"/>
    <property type="match status" value="2"/>
</dbReference>
<evidence type="ECO:0000313" key="5">
    <source>
        <dbReference type="Proteomes" id="UP001500782"/>
    </source>
</evidence>
<proteinExistence type="inferred from homology"/>
<dbReference type="Pfam" id="PF00534">
    <property type="entry name" value="Glycos_transf_1"/>
    <property type="match status" value="1"/>
</dbReference>
<gene>
    <name evidence="4" type="ORF">GCM10008967_02610</name>
</gene>
<accession>A0ABN0VRP3</accession>
<evidence type="ECO:0000259" key="3">
    <source>
        <dbReference type="Pfam" id="PF13439"/>
    </source>
</evidence>
<dbReference type="InterPro" id="IPR028098">
    <property type="entry name" value="Glyco_trans_4-like_N"/>
</dbReference>
<evidence type="ECO:0000313" key="4">
    <source>
        <dbReference type="EMBL" id="GAA0315538.1"/>
    </source>
</evidence>
<protein>
    <submittedName>
        <fullName evidence="4">Glycosyltransferase family 4 protein</fullName>
    </submittedName>
</protein>
<dbReference type="EMBL" id="BAAADJ010000004">
    <property type="protein sequence ID" value="GAA0315538.1"/>
    <property type="molecule type" value="Genomic_DNA"/>
</dbReference>